<dbReference type="VEuPathDB" id="FungiDB:FOZG_02966"/>
<protein>
    <recommendedName>
        <fullName evidence="7">Aminoacyl-tRNA synthetase class II (D/K/N) domain-containing protein</fullName>
    </recommendedName>
</protein>
<dbReference type="Gene3D" id="2.40.50.140">
    <property type="entry name" value="Nucleic acid-binding proteins"/>
    <property type="match status" value="1"/>
</dbReference>
<evidence type="ECO:0000313" key="9">
    <source>
        <dbReference type="Proteomes" id="UP000285084"/>
    </source>
</evidence>
<keyword evidence="5" id="KW-0030">Aminoacyl-tRNA synthetase</keyword>
<dbReference type="Gene3D" id="3.30.930.10">
    <property type="entry name" value="Bira Bifunctional Protein, Domain 2"/>
    <property type="match status" value="1"/>
</dbReference>
<dbReference type="InterPro" id="IPR004523">
    <property type="entry name" value="Asp-tRNA_synthase_2"/>
</dbReference>
<evidence type="ECO:0000259" key="7">
    <source>
        <dbReference type="Pfam" id="PF00152"/>
    </source>
</evidence>
<dbReference type="EMBL" id="MRCX01000137">
    <property type="protein sequence ID" value="RKK70281.1"/>
    <property type="molecule type" value="Genomic_DNA"/>
</dbReference>
<feature type="domain" description="Aminoacyl-tRNA synthetase class II (D/K/N)" evidence="7">
    <location>
        <begin position="134"/>
        <end position="237"/>
    </location>
</feature>
<dbReference type="VEuPathDB" id="FungiDB:FOIG_06756"/>
<dbReference type="SUPFAM" id="SSF55681">
    <property type="entry name" value="Class II aaRS and biotin synthetases"/>
    <property type="match status" value="1"/>
</dbReference>
<keyword evidence="1" id="KW-0963">Cytoplasm</keyword>
<dbReference type="VEuPathDB" id="FungiDB:FOC4_g10006873"/>
<dbReference type="InterPro" id="IPR004364">
    <property type="entry name" value="Aa-tRNA-synt_II"/>
</dbReference>
<evidence type="ECO:0000256" key="4">
    <source>
        <dbReference type="ARBA" id="ARBA00022840"/>
    </source>
</evidence>
<dbReference type="GO" id="GO:0004815">
    <property type="term" value="F:aspartate-tRNA ligase activity"/>
    <property type="evidence" value="ECO:0007669"/>
    <property type="project" value="InterPro"/>
</dbReference>
<dbReference type="PANTHER" id="PTHR43450">
    <property type="entry name" value="ASPARTYL-TRNA SYNTHETASE"/>
    <property type="match status" value="1"/>
</dbReference>
<keyword evidence="4" id="KW-0067">ATP-binding</keyword>
<dbReference type="Pfam" id="PF00152">
    <property type="entry name" value="tRNA-synt_2"/>
    <property type="match status" value="1"/>
</dbReference>
<evidence type="ECO:0000313" key="8">
    <source>
        <dbReference type="EMBL" id="RKK70281.1"/>
    </source>
</evidence>
<dbReference type="InterPro" id="IPR045864">
    <property type="entry name" value="aa-tRNA-synth_II/BPL/LPL"/>
</dbReference>
<keyword evidence="2" id="KW-0436">Ligase</keyword>
<name>A0A420MQF4_FUSOX</name>
<dbReference type="GO" id="GO:0003723">
    <property type="term" value="F:RNA binding"/>
    <property type="evidence" value="ECO:0007669"/>
    <property type="project" value="TreeGrafter"/>
</dbReference>
<organism evidence="8 9">
    <name type="scientific">Fusarium oxysporum</name>
    <name type="common">Fusarium vascular wilt</name>
    <dbReference type="NCBI Taxonomy" id="5507"/>
    <lineage>
        <taxon>Eukaryota</taxon>
        <taxon>Fungi</taxon>
        <taxon>Dikarya</taxon>
        <taxon>Ascomycota</taxon>
        <taxon>Pezizomycotina</taxon>
        <taxon>Sordariomycetes</taxon>
        <taxon>Hypocreomycetidae</taxon>
        <taxon>Hypocreales</taxon>
        <taxon>Nectriaceae</taxon>
        <taxon>Fusarium</taxon>
        <taxon>Fusarium oxysporum species complex</taxon>
    </lineage>
</organism>
<feature type="region of interest" description="Disordered" evidence="6">
    <location>
        <begin position="24"/>
        <end position="52"/>
    </location>
</feature>
<comment type="caution">
    <text evidence="8">The sequence shown here is derived from an EMBL/GenBank/DDBJ whole genome shotgun (WGS) entry which is preliminary data.</text>
</comment>
<evidence type="ECO:0000256" key="1">
    <source>
        <dbReference type="ARBA" id="ARBA00022490"/>
    </source>
</evidence>
<keyword evidence="3" id="KW-0547">Nucleotide-binding</keyword>
<dbReference type="AlphaFoldDB" id="A0A420MQF4"/>
<dbReference type="VEuPathDB" id="FungiDB:FOXG_04148"/>
<dbReference type="VEuPathDB" id="FungiDB:FOC1_g10006739"/>
<evidence type="ECO:0000256" key="3">
    <source>
        <dbReference type="ARBA" id="ARBA00022741"/>
    </source>
</evidence>
<dbReference type="PANTHER" id="PTHR43450:SF2">
    <property type="entry name" value="ASPARTATE--TRNA LIGASE"/>
    <property type="match status" value="1"/>
</dbReference>
<reference evidence="8 9" key="1">
    <citation type="journal article" date="2018" name="Sci. Rep.">
        <title>Characterisation of pathogen-specific regions and novel effector candidates in Fusarium oxysporum f. sp. cepae.</title>
        <authorList>
            <person name="Armitage A.D."/>
            <person name="Taylor A."/>
            <person name="Sobczyk M.K."/>
            <person name="Baxter L."/>
            <person name="Greenfield B.P."/>
            <person name="Bates H.J."/>
            <person name="Wilson F."/>
            <person name="Jackson A.C."/>
            <person name="Ott S."/>
            <person name="Harrison R.J."/>
            <person name="Clarkson J.P."/>
        </authorList>
    </citation>
    <scope>NUCLEOTIDE SEQUENCE [LARGE SCALE GENOMIC DNA]</scope>
    <source>
        <strain evidence="8 9">Fo_A13</strain>
    </source>
</reference>
<evidence type="ECO:0000256" key="6">
    <source>
        <dbReference type="SAM" id="MobiDB-lite"/>
    </source>
</evidence>
<accession>A0A420MQF4</accession>
<dbReference type="GO" id="GO:0005829">
    <property type="term" value="C:cytosol"/>
    <property type="evidence" value="ECO:0007669"/>
    <property type="project" value="TreeGrafter"/>
</dbReference>
<evidence type="ECO:0000256" key="5">
    <source>
        <dbReference type="ARBA" id="ARBA00023146"/>
    </source>
</evidence>
<dbReference type="InterPro" id="IPR012340">
    <property type="entry name" value="NA-bd_OB-fold"/>
</dbReference>
<evidence type="ECO:0000256" key="2">
    <source>
        <dbReference type="ARBA" id="ARBA00022598"/>
    </source>
</evidence>
<sequence length="269" mass="30650">MTGFAAYLPKALFHLANAFKASSQSSSRHADKLGNRNRTRQSREKREGKQNMSTIAEVAKMTEGTEVTFHARIQTQQRLPPGRDSLIFRDQTGSIQGALAHTAPHLVEWVEQRSYPDWSSVTGGLARGFCLDETPIIPLTEALQMLRNDGRDIEGEDLSTRDEVRLGELVKQKYMTDYYILDKLPAHTRPFYTNRAKGTQWANPFNIFLRGRWICTGGQRIHDEQNIPKSTEHAQITGRQVGIYHRIRPRRANSRGCKPQFGASRRDPF</sequence>
<dbReference type="GO" id="GO:0006422">
    <property type="term" value="P:aspartyl-tRNA aminoacylation"/>
    <property type="evidence" value="ECO:0007669"/>
    <property type="project" value="InterPro"/>
</dbReference>
<dbReference type="VEuPathDB" id="FungiDB:HZS61_014266"/>
<proteinExistence type="predicted"/>
<dbReference type="GO" id="GO:0017101">
    <property type="term" value="C:aminoacyl-tRNA synthetase multienzyme complex"/>
    <property type="evidence" value="ECO:0007669"/>
    <property type="project" value="TreeGrafter"/>
</dbReference>
<gene>
    <name evidence="8" type="ORF">BFJ69_g12026</name>
</gene>
<dbReference type="Proteomes" id="UP000285084">
    <property type="component" value="Unassembled WGS sequence"/>
</dbReference>
<dbReference type="VEuPathDB" id="FungiDB:FOMG_03043"/>
<dbReference type="GO" id="GO:0005524">
    <property type="term" value="F:ATP binding"/>
    <property type="evidence" value="ECO:0007669"/>
    <property type="project" value="InterPro"/>
</dbReference>